<proteinExistence type="predicted"/>
<gene>
    <name evidence="3" type="ORF">AVDCRST_MAG13-2930</name>
</gene>
<name>A0A6J4T4K4_9ACTN</name>
<feature type="domain" description="VOC" evidence="2">
    <location>
        <begin position="141"/>
        <end position="275"/>
    </location>
</feature>
<dbReference type="AlphaFoldDB" id="A0A6J4T4K4"/>
<dbReference type="InterPro" id="IPR029068">
    <property type="entry name" value="Glyas_Bleomycin-R_OHBP_Dase"/>
</dbReference>
<sequence length="292" mass="30526">MTEQDRYIPGVPCWLDMTPPDPDAAAAFYGALFGWEVEDVMPAGAPGRYLVGRIGGRDVAAIGSPPEGAPAAPAWTTYVWVDSADAAADRVVSAGGRIVTAPQDVGDEGRMAVCTDTEGARFSLWQAGRHRGSAVVNEHGSVNFNDLRSRDRRAAEAFYGAVFGWEVLDLGGPGGVMWTLPGYGEFLERRSPGMLDGMAEMGAPEGFADVVASLDAAQDGPAQWGVTFAVDDADAIAARTAQLGGRVVVPPFDAPWVRMTLLADPQGAPFTASRFAPENKDLPQAAAGSAAG</sequence>
<reference evidence="3" key="1">
    <citation type="submission" date="2020-02" db="EMBL/GenBank/DDBJ databases">
        <authorList>
            <person name="Meier V. D."/>
        </authorList>
    </citation>
    <scope>NUCLEOTIDE SEQUENCE</scope>
    <source>
        <strain evidence="3">AVDCRST_MAG13</strain>
    </source>
</reference>
<evidence type="ECO:0000313" key="3">
    <source>
        <dbReference type="EMBL" id="CAA9513385.1"/>
    </source>
</evidence>
<dbReference type="InterPro" id="IPR052164">
    <property type="entry name" value="Anthracycline_SecMetBiosynth"/>
</dbReference>
<protein>
    <recommendedName>
        <fullName evidence="2">VOC domain-containing protein</fullName>
    </recommendedName>
</protein>
<evidence type="ECO:0000259" key="2">
    <source>
        <dbReference type="PROSITE" id="PS51819"/>
    </source>
</evidence>
<dbReference type="Gene3D" id="3.10.180.10">
    <property type="entry name" value="2,3-Dihydroxybiphenyl 1,2-Dioxygenase, domain 1"/>
    <property type="match status" value="2"/>
</dbReference>
<dbReference type="SUPFAM" id="SSF54593">
    <property type="entry name" value="Glyoxalase/Bleomycin resistance protein/Dihydroxybiphenyl dioxygenase"/>
    <property type="match status" value="2"/>
</dbReference>
<dbReference type="InterPro" id="IPR041581">
    <property type="entry name" value="Glyoxalase_6"/>
</dbReference>
<organism evidence="3">
    <name type="scientific">uncultured Solirubrobacteraceae bacterium</name>
    <dbReference type="NCBI Taxonomy" id="1162706"/>
    <lineage>
        <taxon>Bacteria</taxon>
        <taxon>Bacillati</taxon>
        <taxon>Actinomycetota</taxon>
        <taxon>Thermoleophilia</taxon>
        <taxon>Solirubrobacterales</taxon>
        <taxon>Solirubrobacteraceae</taxon>
        <taxon>environmental samples</taxon>
    </lineage>
</organism>
<dbReference type="PROSITE" id="PS51819">
    <property type="entry name" value="VOC"/>
    <property type="match status" value="2"/>
</dbReference>
<dbReference type="InterPro" id="IPR004360">
    <property type="entry name" value="Glyas_Fos-R_dOase_dom"/>
</dbReference>
<accession>A0A6J4T4K4</accession>
<dbReference type="Pfam" id="PF00903">
    <property type="entry name" value="Glyoxalase"/>
    <property type="match status" value="1"/>
</dbReference>
<dbReference type="EMBL" id="CADCVO010000473">
    <property type="protein sequence ID" value="CAA9513385.1"/>
    <property type="molecule type" value="Genomic_DNA"/>
</dbReference>
<dbReference type="Pfam" id="PF18029">
    <property type="entry name" value="Glyoxalase_6"/>
    <property type="match status" value="1"/>
</dbReference>
<dbReference type="CDD" id="cd07247">
    <property type="entry name" value="SgaA_N_like"/>
    <property type="match status" value="1"/>
</dbReference>
<dbReference type="PANTHER" id="PTHR33993:SF14">
    <property type="entry name" value="GB|AAF24581.1"/>
    <property type="match status" value="1"/>
</dbReference>
<dbReference type="InterPro" id="IPR037523">
    <property type="entry name" value="VOC_core"/>
</dbReference>
<evidence type="ECO:0000256" key="1">
    <source>
        <dbReference type="SAM" id="MobiDB-lite"/>
    </source>
</evidence>
<dbReference type="PANTHER" id="PTHR33993">
    <property type="entry name" value="GLYOXALASE-RELATED"/>
    <property type="match status" value="1"/>
</dbReference>
<feature type="region of interest" description="Disordered" evidence="1">
    <location>
        <begin position="273"/>
        <end position="292"/>
    </location>
</feature>
<feature type="domain" description="VOC" evidence="2">
    <location>
        <begin position="11"/>
        <end position="127"/>
    </location>
</feature>